<dbReference type="STRING" id="1051891.A0A0C3L2V8"/>
<evidence type="ECO:0000256" key="4">
    <source>
        <dbReference type="ARBA" id="ARBA00017712"/>
    </source>
</evidence>
<name>A0A0C3L2V8_9AGAM</name>
<protein>
    <recommendedName>
        <fullName evidence="4">Ornithine decarboxylase antizyme</fullName>
    </recommendedName>
</protein>
<evidence type="ECO:0000256" key="5">
    <source>
        <dbReference type="ARBA" id="ARBA00022758"/>
    </source>
</evidence>
<reference evidence="8" key="2">
    <citation type="submission" date="2015-01" db="EMBL/GenBank/DDBJ databases">
        <title>Evolutionary Origins and Diversification of the Mycorrhizal Mutualists.</title>
        <authorList>
            <consortium name="DOE Joint Genome Institute"/>
            <consortium name="Mycorrhizal Genomics Consortium"/>
            <person name="Kohler A."/>
            <person name="Kuo A."/>
            <person name="Nagy L.G."/>
            <person name="Floudas D."/>
            <person name="Copeland A."/>
            <person name="Barry K.W."/>
            <person name="Cichocki N."/>
            <person name="Veneault-Fourrey C."/>
            <person name="LaButti K."/>
            <person name="Lindquist E.A."/>
            <person name="Lipzen A."/>
            <person name="Lundell T."/>
            <person name="Morin E."/>
            <person name="Murat C."/>
            <person name="Riley R."/>
            <person name="Ohm R."/>
            <person name="Sun H."/>
            <person name="Tunlid A."/>
            <person name="Henrissat B."/>
            <person name="Grigoriev I.V."/>
            <person name="Hibbett D.S."/>
            <person name="Martin F."/>
        </authorList>
    </citation>
    <scope>NUCLEOTIDE SEQUENCE [LARGE SCALE GENOMIC DNA]</scope>
    <source>
        <strain evidence="8">MUT 4182</strain>
    </source>
</reference>
<reference evidence="7 8" key="1">
    <citation type="submission" date="2014-04" db="EMBL/GenBank/DDBJ databases">
        <authorList>
            <consortium name="DOE Joint Genome Institute"/>
            <person name="Kuo A."/>
            <person name="Girlanda M."/>
            <person name="Perotto S."/>
            <person name="Kohler A."/>
            <person name="Nagy L.G."/>
            <person name="Floudas D."/>
            <person name="Copeland A."/>
            <person name="Barry K.W."/>
            <person name="Cichocki N."/>
            <person name="Veneault-Fourrey C."/>
            <person name="LaButti K."/>
            <person name="Lindquist E.A."/>
            <person name="Lipzen A."/>
            <person name="Lundell T."/>
            <person name="Morin E."/>
            <person name="Murat C."/>
            <person name="Sun H."/>
            <person name="Tunlid A."/>
            <person name="Henrissat B."/>
            <person name="Grigoriev I.V."/>
            <person name="Hibbett D.S."/>
            <person name="Martin F."/>
            <person name="Nordberg H.P."/>
            <person name="Cantor M.N."/>
            <person name="Hua S.X."/>
        </authorList>
    </citation>
    <scope>NUCLEOTIDE SEQUENCE [LARGE SCALE GENOMIC DNA]</scope>
    <source>
        <strain evidence="7 8">MUT 4182</strain>
    </source>
</reference>
<dbReference type="GO" id="GO:0075523">
    <property type="term" value="P:viral translational frameshifting"/>
    <property type="evidence" value="ECO:0007669"/>
    <property type="project" value="UniProtKB-KW"/>
</dbReference>
<dbReference type="GO" id="GO:0045732">
    <property type="term" value="P:positive regulation of protein catabolic process"/>
    <property type="evidence" value="ECO:0007669"/>
    <property type="project" value="TreeGrafter"/>
</dbReference>
<evidence type="ECO:0000256" key="2">
    <source>
        <dbReference type="ARBA" id="ARBA00008796"/>
    </source>
</evidence>
<proteinExistence type="inferred from homology"/>
<accession>A0A0C3L2V8</accession>
<dbReference type="PANTHER" id="PTHR10279">
    <property type="entry name" value="ORNITHINE DECARBOXYLASE ANTIZYME"/>
    <property type="match status" value="1"/>
</dbReference>
<dbReference type="Gene3D" id="3.40.630.60">
    <property type="match status" value="1"/>
</dbReference>
<feature type="region of interest" description="Disordered" evidence="6">
    <location>
        <begin position="1"/>
        <end position="22"/>
    </location>
</feature>
<comment type="function">
    <text evidence="1">Ornithine decarboxylase (ODC) antizyme protein that negatively regulates ODC activity and intracellular polyamine biosynthesis in response to increased intracellular polyamine levels. Binds to ODC monomers, inhibiting the assembly of the functional ODC homodimer, and targets the monomers for ubiquitin-independent proteolytic destruction by the 26S proteasome.</text>
</comment>
<feature type="compositionally biased region" description="Pro residues" evidence="6">
    <location>
        <begin position="160"/>
        <end position="169"/>
    </location>
</feature>
<sequence length="360" mass="38557">MGLPSALLPMHPPPSERHVESQGNRIYITTPRLSLEAQGGGFDVPKEKCPPDIHSGGSLNEVTARSAPHSSFLSLLQTQNNRQQQQEHHTPHSYPSNNSATHYHHQQHGLALPKKSNSTGSITSSTMERAIFSRPITAPRSPLQEGGYAAFQRPARLPNGSPPLTPPNSTPGSSLGELVNGSRHATSAAVDIPQAKKATKVINGFTISISVGQNNPLETPPSSPDVASGSGGIADWVSQDLTFLKEVFPTAARAIPYAKSVQITQDGMTWDGFVLELPGKPKTLYVCGRGAERVQLRESIVALLDLADEHLGCSAFVIALEKQSSALAGLIHSLMYVSGQVVTRPPFEVDPKWVLVGMEI</sequence>
<dbReference type="PANTHER" id="PTHR10279:SF10">
    <property type="entry name" value="ORNITHINE DECARBOXYLASE ANTIZYME"/>
    <property type="match status" value="1"/>
</dbReference>
<evidence type="ECO:0000256" key="3">
    <source>
        <dbReference type="ARBA" id="ARBA00011486"/>
    </source>
</evidence>
<dbReference type="InterPro" id="IPR038581">
    <property type="entry name" value="ODC_AZ_sf"/>
</dbReference>
<evidence type="ECO:0000313" key="7">
    <source>
        <dbReference type="EMBL" id="KIO28078.1"/>
    </source>
</evidence>
<gene>
    <name evidence="7" type="ORF">M407DRAFT_243163</name>
</gene>
<feature type="region of interest" description="Disordered" evidence="6">
    <location>
        <begin position="153"/>
        <end position="179"/>
    </location>
</feature>
<dbReference type="GO" id="GO:0005634">
    <property type="term" value="C:nucleus"/>
    <property type="evidence" value="ECO:0007669"/>
    <property type="project" value="TreeGrafter"/>
</dbReference>
<dbReference type="Pfam" id="PF02100">
    <property type="entry name" value="ODC_AZ"/>
    <property type="match status" value="1"/>
</dbReference>
<evidence type="ECO:0000313" key="8">
    <source>
        <dbReference type="Proteomes" id="UP000054248"/>
    </source>
</evidence>
<comment type="similarity">
    <text evidence="2">Belongs to the ODC antizyme family.</text>
</comment>
<dbReference type="GO" id="GO:0005737">
    <property type="term" value="C:cytoplasm"/>
    <property type="evidence" value="ECO:0007669"/>
    <property type="project" value="TreeGrafter"/>
</dbReference>
<dbReference type="OrthoDB" id="5959761at2759"/>
<dbReference type="InterPro" id="IPR002993">
    <property type="entry name" value="ODC_AZ"/>
</dbReference>
<dbReference type="AlphaFoldDB" id="A0A0C3L2V8"/>
<dbReference type="InterPro" id="IPR016181">
    <property type="entry name" value="Acyl_CoA_acyltransferase"/>
</dbReference>
<dbReference type="GO" id="GO:0008073">
    <property type="term" value="F:ornithine decarboxylase inhibitor activity"/>
    <property type="evidence" value="ECO:0007669"/>
    <property type="project" value="InterPro"/>
</dbReference>
<feature type="compositionally biased region" description="Polar residues" evidence="6">
    <location>
        <begin position="57"/>
        <end position="76"/>
    </location>
</feature>
<comment type="subunit">
    <text evidence="3">Interacts with ODC and thereby sterically blocks ODC homodimerization.</text>
</comment>
<dbReference type="Proteomes" id="UP000054248">
    <property type="component" value="Unassembled WGS sequence"/>
</dbReference>
<dbReference type="EMBL" id="KN822999">
    <property type="protein sequence ID" value="KIO28078.1"/>
    <property type="molecule type" value="Genomic_DNA"/>
</dbReference>
<dbReference type="HOGENOM" id="CLU_081620_0_0_1"/>
<keyword evidence="8" id="KW-1185">Reference proteome</keyword>
<evidence type="ECO:0000256" key="6">
    <source>
        <dbReference type="SAM" id="MobiDB-lite"/>
    </source>
</evidence>
<feature type="region of interest" description="Disordered" evidence="6">
    <location>
        <begin position="37"/>
        <end position="123"/>
    </location>
</feature>
<dbReference type="SUPFAM" id="SSF55729">
    <property type="entry name" value="Acyl-CoA N-acyltransferases (Nat)"/>
    <property type="match status" value="1"/>
</dbReference>
<organism evidence="7 8">
    <name type="scientific">Tulasnella calospora MUT 4182</name>
    <dbReference type="NCBI Taxonomy" id="1051891"/>
    <lineage>
        <taxon>Eukaryota</taxon>
        <taxon>Fungi</taxon>
        <taxon>Dikarya</taxon>
        <taxon>Basidiomycota</taxon>
        <taxon>Agaricomycotina</taxon>
        <taxon>Agaricomycetes</taxon>
        <taxon>Cantharellales</taxon>
        <taxon>Tulasnellaceae</taxon>
        <taxon>Tulasnella</taxon>
    </lineage>
</organism>
<keyword evidence="5" id="KW-0688">Ribosomal frameshifting</keyword>
<evidence type="ECO:0000256" key="1">
    <source>
        <dbReference type="ARBA" id="ARBA00002307"/>
    </source>
</evidence>